<protein>
    <submittedName>
        <fullName evidence="1">Uncharacterized protein</fullName>
    </submittedName>
</protein>
<proteinExistence type="predicted"/>
<name>A0A0A8ZYD1_ARUDO</name>
<dbReference type="AlphaFoldDB" id="A0A0A8ZYD1"/>
<reference evidence="1" key="1">
    <citation type="submission" date="2014-09" db="EMBL/GenBank/DDBJ databases">
        <authorList>
            <person name="Magalhaes I.L.F."/>
            <person name="Oliveira U."/>
            <person name="Santos F.R."/>
            <person name="Vidigal T.H.D.A."/>
            <person name="Brescovit A.D."/>
            <person name="Santos A.J."/>
        </authorList>
    </citation>
    <scope>NUCLEOTIDE SEQUENCE</scope>
    <source>
        <tissue evidence="1">Shoot tissue taken approximately 20 cm above the soil surface</tissue>
    </source>
</reference>
<organism evidence="1">
    <name type="scientific">Arundo donax</name>
    <name type="common">Giant reed</name>
    <name type="synonym">Donax arundinaceus</name>
    <dbReference type="NCBI Taxonomy" id="35708"/>
    <lineage>
        <taxon>Eukaryota</taxon>
        <taxon>Viridiplantae</taxon>
        <taxon>Streptophyta</taxon>
        <taxon>Embryophyta</taxon>
        <taxon>Tracheophyta</taxon>
        <taxon>Spermatophyta</taxon>
        <taxon>Magnoliopsida</taxon>
        <taxon>Liliopsida</taxon>
        <taxon>Poales</taxon>
        <taxon>Poaceae</taxon>
        <taxon>PACMAD clade</taxon>
        <taxon>Arundinoideae</taxon>
        <taxon>Arundineae</taxon>
        <taxon>Arundo</taxon>
    </lineage>
</organism>
<dbReference type="EMBL" id="GBRH01254054">
    <property type="protein sequence ID" value="JAD43841.1"/>
    <property type="molecule type" value="Transcribed_RNA"/>
</dbReference>
<accession>A0A0A8ZYD1</accession>
<sequence>MQAQVMPKFGSPSSNNSGVVHFHTDARAKRGRRNQLPMRLAHVGRPIFGIVRCIRIQTTPNTDDLAPKDTL</sequence>
<reference evidence="1" key="2">
    <citation type="journal article" date="2015" name="Data Brief">
        <title>Shoot transcriptome of the giant reed, Arundo donax.</title>
        <authorList>
            <person name="Barrero R.A."/>
            <person name="Guerrero F.D."/>
            <person name="Moolhuijzen P."/>
            <person name="Goolsby J.A."/>
            <person name="Tidwell J."/>
            <person name="Bellgard S.E."/>
            <person name="Bellgard M.I."/>
        </authorList>
    </citation>
    <scope>NUCLEOTIDE SEQUENCE</scope>
    <source>
        <tissue evidence="1">Shoot tissue taken approximately 20 cm above the soil surface</tissue>
    </source>
</reference>
<evidence type="ECO:0000313" key="1">
    <source>
        <dbReference type="EMBL" id="JAD43841.1"/>
    </source>
</evidence>